<sequence>MKEPLLKGPAAEEALRNYFLSIGFYTARGCKFKFNNFDVTDIDLFLYGKSSSLNRERINVDIKNKRTPQALERIFWAKGLQQTLQFEGCIVATNDTRPDVREFGLQNKVSVLDGRFLSRLVKSNRSHLDRINEEELLDELDRASLGKLGGDWRGRYEKAKTRLVTSLNFDGANAWLNDIHYYFAEIAKGNHSPTAWRITYVSIAQLAICLDFILREHVTAEHDQRYRLLDEGFRYGAAGRSLATKVGKMASSLVSTVVSDPELGRTLEHEILRQAEELKADILAEYFSKAAVQSSLFDLAKFFDVNAYAREVPPASTLPSQALSIIGVLADFFEIDRKQILK</sequence>
<organism evidence="1 2">
    <name type="scientific">Stutzerimonas marianensis</name>
    <dbReference type="NCBI Taxonomy" id="2929513"/>
    <lineage>
        <taxon>Bacteria</taxon>
        <taxon>Pseudomonadati</taxon>
        <taxon>Pseudomonadota</taxon>
        <taxon>Gammaproteobacteria</taxon>
        <taxon>Pseudomonadales</taxon>
        <taxon>Pseudomonadaceae</taxon>
        <taxon>Stutzerimonas</taxon>
    </lineage>
</organism>
<name>A0A9X2ATF4_9GAMM</name>
<evidence type="ECO:0008006" key="3">
    <source>
        <dbReference type="Google" id="ProtNLM"/>
    </source>
</evidence>
<reference evidence="1" key="1">
    <citation type="submission" date="2022-03" db="EMBL/GenBank/DDBJ databases">
        <title>Pseudomonas marianensis sp. nov., a marine bacterium isolated from deep-sea sediments of the Mariana Trench.</title>
        <authorList>
            <person name="Wei Y."/>
        </authorList>
    </citation>
    <scope>NUCLEOTIDE SEQUENCE</scope>
    <source>
        <strain evidence="1">PS1</strain>
    </source>
</reference>
<dbReference type="AlphaFoldDB" id="A0A9X2ATF4"/>
<proteinExistence type="predicted"/>
<accession>A0A9X2ATF4</accession>
<gene>
    <name evidence="1" type="ORF">MST27_16490</name>
</gene>
<dbReference type="EMBL" id="JALGRD010000009">
    <property type="protein sequence ID" value="MCJ0974974.1"/>
    <property type="molecule type" value="Genomic_DNA"/>
</dbReference>
<dbReference type="Proteomes" id="UP001139682">
    <property type="component" value="Unassembled WGS sequence"/>
</dbReference>
<dbReference type="RefSeq" id="WP_243607037.1">
    <property type="nucleotide sequence ID" value="NZ_JALGRD010000009.1"/>
</dbReference>
<evidence type="ECO:0000313" key="2">
    <source>
        <dbReference type="Proteomes" id="UP001139682"/>
    </source>
</evidence>
<evidence type="ECO:0000313" key="1">
    <source>
        <dbReference type="EMBL" id="MCJ0974974.1"/>
    </source>
</evidence>
<protein>
    <recommendedName>
        <fullName evidence="3">Restriction endonuclease</fullName>
    </recommendedName>
</protein>
<comment type="caution">
    <text evidence="1">The sequence shown here is derived from an EMBL/GenBank/DDBJ whole genome shotgun (WGS) entry which is preliminary data.</text>
</comment>
<keyword evidence="2" id="KW-1185">Reference proteome</keyword>